<dbReference type="CDD" id="cd22582">
    <property type="entry name" value="BRcat_RBR_unk"/>
    <property type="match status" value="1"/>
</dbReference>
<dbReference type="PANTHER" id="PTHR11685">
    <property type="entry name" value="RBR FAMILY RING FINGER AND IBR DOMAIN-CONTAINING"/>
    <property type="match status" value="1"/>
</dbReference>
<evidence type="ECO:0000256" key="4">
    <source>
        <dbReference type="ARBA" id="ARBA00005884"/>
    </source>
</evidence>
<dbReference type="GO" id="GO:0004523">
    <property type="term" value="F:RNA-DNA hybrid ribonuclease activity"/>
    <property type="evidence" value="ECO:0007669"/>
    <property type="project" value="InterPro"/>
</dbReference>
<dbReference type="GO" id="GO:0061630">
    <property type="term" value="F:ubiquitin protein ligase activity"/>
    <property type="evidence" value="ECO:0007669"/>
    <property type="project" value="UniProtKB-EC"/>
</dbReference>
<dbReference type="InterPro" id="IPR017907">
    <property type="entry name" value="Znf_RING_CS"/>
</dbReference>
<protein>
    <recommendedName>
        <fullName evidence="5">RBR-type E3 ubiquitin transferase</fullName>
        <ecNumber evidence="5">2.3.2.31</ecNumber>
    </recommendedName>
</protein>
<dbReference type="Gene3D" id="3.30.420.10">
    <property type="entry name" value="Ribonuclease H-like superfamily/Ribonuclease H"/>
    <property type="match status" value="1"/>
</dbReference>
<evidence type="ECO:0000256" key="12">
    <source>
        <dbReference type="PROSITE-ProRule" id="PRU00723"/>
    </source>
</evidence>
<dbReference type="Pfam" id="PF00097">
    <property type="entry name" value="zf-C3HC4"/>
    <property type="match status" value="1"/>
</dbReference>
<dbReference type="FunFam" id="1.20.120.1750:FF:000019">
    <property type="entry name" value="RBR-type E3 ubiquitin transferase"/>
    <property type="match status" value="1"/>
</dbReference>
<keyword evidence="9 12" id="KW-0863">Zinc-finger</keyword>
<dbReference type="Pfam" id="PF01485">
    <property type="entry name" value="IBR"/>
    <property type="match status" value="2"/>
</dbReference>
<keyword evidence="11 12" id="KW-0862">Zinc</keyword>
<dbReference type="Proteomes" id="UP000825935">
    <property type="component" value="Chromosome 3"/>
</dbReference>
<dbReference type="PROSITE" id="PS00518">
    <property type="entry name" value="ZF_RING_1"/>
    <property type="match status" value="1"/>
</dbReference>
<gene>
    <name evidence="17" type="ORF">KP509_03G001900</name>
</gene>
<dbReference type="InterPro" id="IPR044066">
    <property type="entry name" value="TRIAD_supradom"/>
</dbReference>
<dbReference type="InterPro" id="IPR000571">
    <property type="entry name" value="Znf_CCCH"/>
</dbReference>
<evidence type="ECO:0000256" key="3">
    <source>
        <dbReference type="ARBA" id="ARBA00003976"/>
    </source>
</evidence>
<dbReference type="FunFam" id="3.30.40.10:FF:000230">
    <property type="entry name" value="RBR-type E3 ubiquitin transferase"/>
    <property type="match status" value="1"/>
</dbReference>
<evidence type="ECO:0000256" key="2">
    <source>
        <dbReference type="ARBA" id="ARBA00001947"/>
    </source>
</evidence>
<dbReference type="GO" id="GO:0003676">
    <property type="term" value="F:nucleic acid binding"/>
    <property type="evidence" value="ECO:0007669"/>
    <property type="project" value="InterPro"/>
</dbReference>
<dbReference type="SMART" id="SM00647">
    <property type="entry name" value="IBR"/>
    <property type="match status" value="2"/>
</dbReference>
<evidence type="ECO:0000259" key="15">
    <source>
        <dbReference type="PROSITE" id="PS50103"/>
    </source>
</evidence>
<evidence type="ECO:0000313" key="18">
    <source>
        <dbReference type="Proteomes" id="UP000825935"/>
    </source>
</evidence>
<dbReference type="Gene3D" id="4.10.1000.10">
    <property type="entry name" value="Zinc finger, CCCH-type"/>
    <property type="match status" value="1"/>
</dbReference>
<evidence type="ECO:0000256" key="6">
    <source>
        <dbReference type="ARBA" id="ARBA00022679"/>
    </source>
</evidence>
<dbReference type="GO" id="GO:0008270">
    <property type="term" value="F:zinc ion binding"/>
    <property type="evidence" value="ECO:0007669"/>
    <property type="project" value="UniProtKB-KW"/>
</dbReference>
<dbReference type="SMART" id="SM00184">
    <property type="entry name" value="RING"/>
    <property type="match status" value="2"/>
</dbReference>
<evidence type="ECO:0000313" key="17">
    <source>
        <dbReference type="EMBL" id="KAH7440616.1"/>
    </source>
</evidence>
<name>A0A8T2V3B4_CERRI</name>
<keyword evidence="10" id="KW-0833">Ubl conjugation pathway</keyword>
<feature type="region of interest" description="Disordered" evidence="13">
    <location>
        <begin position="539"/>
        <end position="577"/>
    </location>
</feature>
<evidence type="ECO:0000256" key="13">
    <source>
        <dbReference type="SAM" id="MobiDB-lite"/>
    </source>
</evidence>
<dbReference type="CDD" id="cd22584">
    <property type="entry name" value="Rcat_RBR_unk"/>
    <property type="match status" value="1"/>
</dbReference>
<comment type="function">
    <text evidence="3">Might act as an E3 ubiquitin-protein ligase, or as part of E3 complex, which accepts ubiquitin from specific E2 ubiquitin-conjugating enzymes and then transfers it to substrates.</text>
</comment>
<dbReference type="PROSITE" id="PS51873">
    <property type="entry name" value="TRIAD"/>
    <property type="match status" value="1"/>
</dbReference>
<evidence type="ECO:0000256" key="9">
    <source>
        <dbReference type="ARBA" id="ARBA00022771"/>
    </source>
</evidence>
<dbReference type="InterPro" id="IPR013083">
    <property type="entry name" value="Znf_RING/FYVE/PHD"/>
</dbReference>
<evidence type="ECO:0000256" key="1">
    <source>
        <dbReference type="ARBA" id="ARBA00001798"/>
    </source>
</evidence>
<dbReference type="OMA" id="CAKFLTP"/>
<comment type="cofactor">
    <cofactor evidence="2">
        <name>Zn(2+)</name>
        <dbReference type="ChEBI" id="CHEBI:29105"/>
    </cofactor>
</comment>
<dbReference type="OrthoDB" id="9977870at2759"/>
<sequence>MANVNNRHRDDDDHFHEWRMRQVRIAAVAHNDFQFAYRLQLEEAVQASRDAQQSSTREDKLAGQPSENVFLSSALHNLTLSGAHQQASGSCSTIHETEQFEDPRLRDPDSTFVMDLHNVNKSETKVNHSCHKDDLYKGSSKSDLNDTAKSICEDASPHAFKVYVTSLPSSDESPLLGGIIGAIVMDSQNIAAKKIRKLLSLGVGKPTADYMALIAGLEAAFSMGVRHVEAFTDSLLVFNQVTRRWKVHSYKLRALRTQVMQLAQKFKQFHLNVVPLNENRHALMLAREVCYFRNAPETEKVMKVPEMKGYCPICMEWKKKVEMFEVSQCHHGFCLSCIIQHVEVKVQAAQVPVQCPQENCSQTLSLSQCQSFLSQKWFDLLKKRIIEASMPESERVYCPRPKCSALMHRKDLLASREGTSSLSSFTFVAPSKCVECSGLFCIDCLVPWHAFMSCEQYQRLPMFFRGSEDILLYKLAEKQKWQRCGNCRQMIELKDGCYHITCWCGHEFCYLCGKAWKSKKQTCQCRLWDEDFLFEEPLDQSEDEEHDEWEGSVGSEDDSEDEHDQVAESEDESEYWEDLSDLNTRVRFEVPASFYNPYYKTKLCWHWETGCPWGDYCKFAHGTKELRRVNFFQPIF</sequence>
<dbReference type="AlphaFoldDB" id="A0A8T2V3B4"/>
<proteinExistence type="inferred from homology"/>
<comment type="similarity">
    <text evidence="4">Belongs to the RBR family. Ariadne subfamily.</text>
</comment>
<feature type="domain" description="C3H1-type" evidence="15">
    <location>
        <begin position="598"/>
        <end position="624"/>
    </location>
</feature>
<dbReference type="InterPro" id="IPR012337">
    <property type="entry name" value="RNaseH-like_sf"/>
</dbReference>
<dbReference type="EC" id="2.3.2.31" evidence="5"/>
<evidence type="ECO:0000259" key="16">
    <source>
        <dbReference type="PROSITE" id="PS51873"/>
    </source>
</evidence>
<dbReference type="InterPro" id="IPR036855">
    <property type="entry name" value="Znf_CCCH_sf"/>
</dbReference>
<dbReference type="InterPro" id="IPR002156">
    <property type="entry name" value="RNaseH_domain"/>
</dbReference>
<feature type="domain" description="RING-type" evidence="14">
    <location>
        <begin position="311"/>
        <end position="359"/>
    </location>
</feature>
<keyword evidence="6" id="KW-0808">Transferase</keyword>
<comment type="caution">
    <text evidence="17">The sequence shown here is derived from an EMBL/GenBank/DDBJ whole genome shotgun (WGS) entry which is preliminary data.</text>
</comment>
<dbReference type="SUPFAM" id="SSF90229">
    <property type="entry name" value="CCCH zinc finger"/>
    <property type="match status" value="1"/>
</dbReference>
<accession>A0A8T2V3B4</accession>
<dbReference type="SUPFAM" id="SSF53098">
    <property type="entry name" value="Ribonuclease H-like"/>
    <property type="match status" value="1"/>
</dbReference>
<evidence type="ECO:0000259" key="14">
    <source>
        <dbReference type="PROSITE" id="PS50089"/>
    </source>
</evidence>
<evidence type="ECO:0000256" key="7">
    <source>
        <dbReference type="ARBA" id="ARBA00022723"/>
    </source>
</evidence>
<keyword evidence="8" id="KW-0677">Repeat</keyword>
<feature type="domain" description="RING-type" evidence="16">
    <location>
        <begin position="307"/>
        <end position="529"/>
    </location>
</feature>
<dbReference type="SUPFAM" id="SSF57850">
    <property type="entry name" value="RING/U-box"/>
    <property type="match status" value="2"/>
</dbReference>
<dbReference type="InterPro" id="IPR002867">
    <property type="entry name" value="IBR_dom"/>
</dbReference>
<keyword evidence="18" id="KW-1185">Reference proteome</keyword>
<dbReference type="InterPro" id="IPR001841">
    <property type="entry name" value="Znf_RING"/>
</dbReference>
<dbReference type="Gene3D" id="1.20.120.1750">
    <property type="match status" value="1"/>
</dbReference>
<comment type="catalytic activity">
    <reaction evidence="1">
        <text>[E2 ubiquitin-conjugating enzyme]-S-ubiquitinyl-L-cysteine + [acceptor protein]-L-lysine = [E2 ubiquitin-conjugating enzyme]-L-cysteine + [acceptor protein]-N(6)-ubiquitinyl-L-lysine.</text>
        <dbReference type="EC" id="2.3.2.31"/>
    </reaction>
</comment>
<evidence type="ECO:0000256" key="11">
    <source>
        <dbReference type="ARBA" id="ARBA00022833"/>
    </source>
</evidence>
<dbReference type="GO" id="GO:0016567">
    <property type="term" value="P:protein ubiquitination"/>
    <property type="evidence" value="ECO:0007669"/>
    <property type="project" value="InterPro"/>
</dbReference>
<dbReference type="InterPro" id="IPR036397">
    <property type="entry name" value="RNaseH_sf"/>
</dbReference>
<keyword evidence="7 12" id="KW-0479">Metal-binding</keyword>
<feature type="zinc finger region" description="C3H1-type" evidence="12">
    <location>
        <begin position="598"/>
        <end position="624"/>
    </location>
</feature>
<evidence type="ECO:0000256" key="10">
    <source>
        <dbReference type="ARBA" id="ARBA00022786"/>
    </source>
</evidence>
<dbReference type="Gene3D" id="3.30.40.10">
    <property type="entry name" value="Zinc/RING finger domain, C3HC4 (zinc finger)"/>
    <property type="match status" value="1"/>
</dbReference>
<evidence type="ECO:0000256" key="5">
    <source>
        <dbReference type="ARBA" id="ARBA00012251"/>
    </source>
</evidence>
<organism evidence="17 18">
    <name type="scientific">Ceratopteris richardii</name>
    <name type="common">Triangle waterfern</name>
    <dbReference type="NCBI Taxonomy" id="49495"/>
    <lineage>
        <taxon>Eukaryota</taxon>
        <taxon>Viridiplantae</taxon>
        <taxon>Streptophyta</taxon>
        <taxon>Embryophyta</taxon>
        <taxon>Tracheophyta</taxon>
        <taxon>Polypodiopsida</taxon>
        <taxon>Polypodiidae</taxon>
        <taxon>Polypodiales</taxon>
        <taxon>Pteridineae</taxon>
        <taxon>Pteridaceae</taxon>
        <taxon>Parkerioideae</taxon>
        <taxon>Ceratopteris</taxon>
    </lineage>
</organism>
<dbReference type="EMBL" id="CM035408">
    <property type="protein sequence ID" value="KAH7440616.1"/>
    <property type="molecule type" value="Genomic_DNA"/>
</dbReference>
<dbReference type="Pfam" id="PF13456">
    <property type="entry name" value="RVT_3"/>
    <property type="match status" value="1"/>
</dbReference>
<evidence type="ECO:0000256" key="8">
    <source>
        <dbReference type="ARBA" id="ARBA00022737"/>
    </source>
</evidence>
<dbReference type="InterPro" id="IPR018957">
    <property type="entry name" value="Znf_C3HC4_RING-type"/>
</dbReference>
<dbReference type="InterPro" id="IPR031127">
    <property type="entry name" value="E3_UB_ligase_RBR"/>
</dbReference>
<dbReference type="PROSITE" id="PS50103">
    <property type="entry name" value="ZF_C3H1"/>
    <property type="match status" value="1"/>
</dbReference>
<dbReference type="PROSITE" id="PS50089">
    <property type="entry name" value="ZF_RING_2"/>
    <property type="match status" value="1"/>
</dbReference>
<reference evidence="17" key="1">
    <citation type="submission" date="2021-08" db="EMBL/GenBank/DDBJ databases">
        <title>WGS assembly of Ceratopteris richardii.</title>
        <authorList>
            <person name="Marchant D.B."/>
            <person name="Chen G."/>
            <person name="Jenkins J."/>
            <person name="Shu S."/>
            <person name="Leebens-Mack J."/>
            <person name="Grimwood J."/>
            <person name="Schmutz J."/>
            <person name="Soltis P."/>
            <person name="Soltis D."/>
            <person name="Chen Z.-H."/>
        </authorList>
    </citation>
    <scope>NUCLEOTIDE SEQUENCE</scope>
    <source>
        <strain evidence="17">Whitten #5841</strain>
        <tissue evidence="17">Leaf</tissue>
    </source>
</reference>